<dbReference type="PROSITE" id="PS51820">
    <property type="entry name" value="PA14"/>
    <property type="match status" value="1"/>
</dbReference>
<dbReference type="InterPro" id="IPR037524">
    <property type="entry name" value="PA14/GLEYA"/>
</dbReference>
<keyword evidence="5" id="KW-0732">Signal</keyword>
<dbReference type="InterPro" id="IPR006664">
    <property type="entry name" value="OMP_bac"/>
</dbReference>
<dbReference type="PANTHER" id="PTHR30329:SF21">
    <property type="entry name" value="LIPOPROTEIN YIAD-RELATED"/>
    <property type="match status" value="1"/>
</dbReference>
<evidence type="ECO:0000256" key="4">
    <source>
        <dbReference type="PROSITE-ProRule" id="PRU00473"/>
    </source>
</evidence>
<feature type="chain" id="PRO_5045264571" evidence="5">
    <location>
        <begin position="24"/>
        <end position="378"/>
    </location>
</feature>
<organism evidence="8 9">
    <name type="scientific">Hymenobacter terrestris</name>
    <dbReference type="NCBI Taxonomy" id="2748310"/>
    <lineage>
        <taxon>Bacteria</taxon>
        <taxon>Pseudomonadati</taxon>
        <taxon>Bacteroidota</taxon>
        <taxon>Cytophagia</taxon>
        <taxon>Cytophagales</taxon>
        <taxon>Hymenobacteraceae</taxon>
        <taxon>Hymenobacter</taxon>
    </lineage>
</organism>
<evidence type="ECO:0000259" key="6">
    <source>
        <dbReference type="PROSITE" id="PS51123"/>
    </source>
</evidence>
<dbReference type="EMBL" id="JABKAV010000007">
    <property type="protein sequence ID" value="NVO84118.1"/>
    <property type="molecule type" value="Genomic_DNA"/>
</dbReference>
<feature type="domain" description="OmpA-like" evidence="6">
    <location>
        <begin position="264"/>
        <end position="378"/>
    </location>
</feature>
<evidence type="ECO:0000256" key="5">
    <source>
        <dbReference type="SAM" id="SignalP"/>
    </source>
</evidence>
<sequence length="378" mass="41885">MVRLLYTSLTMSLLLPAALTSHAQTLTPRGLTGTYYRGQNFERAVLTRIDDQLDFEWKKRAPAPGVPAAHFSVRWTGFLEAPVTGQYTLHLTVDDGVRLWLNNKLLFDSWKDQYFTKGQARVRLEAGQHYALRVEYYQNALDSRILLTWQRPDASMTDFFGGQSAIQPIPMRYLWSARPVRLKLNNASDSAAYMAARLASIKSAPAKAALVIGYRPRSKPAPLPSSRSAVVVRTVVPKPVPKPTPKPMPASTTAQPALAKLGSLAKGAALTLPNLYFTQSTANLLPASRPGLDELAQTLRLQPALRLEIAGHTDNVGDAARNRLLSQQRARVVRRYLVQQGIDSLRLTAVGYGGAYPVADNRNPELRPRNRRVEAVVR</sequence>
<dbReference type="InterPro" id="IPR036737">
    <property type="entry name" value="OmpA-like_sf"/>
</dbReference>
<comment type="caution">
    <text evidence="8">The sequence shown here is derived from an EMBL/GenBank/DDBJ whole genome shotgun (WGS) entry which is preliminary data.</text>
</comment>
<dbReference type="InterPro" id="IPR050330">
    <property type="entry name" value="Bact_OuterMem_StrucFunc"/>
</dbReference>
<dbReference type="Pfam" id="PF07691">
    <property type="entry name" value="PA14"/>
    <property type="match status" value="1"/>
</dbReference>
<keyword evidence="3" id="KW-0998">Cell outer membrane</keyword>
<dbReference type="PRINTS" id="PR01021">
    <property type="entry name" value="OMPADOMAIN"/>
</dbReference>
<dbReference type="SUPFAM" id="SSF103088">
    <property type="entry name" value="OmpA-like"/>
    <property type="match status" value="1"/>
</dbReference>
<evidence type="ECO:0000313" key="9">
    <source>
        <dbReference type="Proteomes" id="UP000626554"/>
    </source>
</evidence>
<dbReference type="RefSeq" id="WP_176898337.1">
    <property type="nucleotide sequence ID" value="NZ_JABKAV010000007.1"/>
</dbReference>
<evidence type="ECO:0000259" key="7">
    <source>
        <dbReference type="PROSITE" id="PS51820"/>
    </source>
</evidence>
<dbReference type="CDD" id="cd07185">
    <property type="entry name" value="OmpA_C-like"/>
    <property type="match status" value="1"/>
</dbReference>
<accession>A0ABX2PZZ0</accession>
<keyword evidence="2 4" id="KW-0472">Membrane</keyword>
<dbReference type="SUPFAM" id="SSF56988">
    <property type="entry name" value="Anthrax protective antigen"/>
    <property type="match status" value="1"/>
</dbReference>
<keyword evidence="9" id="KW-1185">Reference proteome</keyword>
<comment type="subcellular location">
    <subcellularLocation>
        <location evidence="1">Cell outer membrane</location>
    </subcellularLocation>
</comment>
<dbReference type="Pfam" id="PF00691">
    <property type="entry name" value="OmpA"/>
    <property type="match status" value="1"/>
</dbReference>
<feature type="domain" description="PA14" evidence="7">
    <location>
        <begin position="26"/>
        <end position="166"/>
    </location>
</feature>
<evidence type="ECO:0000313" key="8">
    <source>
        <dbReference type="EMBL" id="NVO84118.1"/>
    </source>
</evidence>
<proteinExistence type="predicted"/>
<gene>
    <name evidence="8" type="ORF">HW556_04420</name>
</gene>
<dbReference type="InterPro" id="IPR006665">
    <property type="entry name" value="OmpA-like"/>
</dbReference>
<evidence type="ECO:0000256" key="1">
    <source>
        <dbReference type="ARBA" id="ARBA00004442"/>
    </source>
</evidence>
<dbReference type="InterPro" id="IPR011658">
    <property type="entry name" value="PA14_dom"/>
</dbReference>
<dbReference type="SMART" id="SM00758">
    <property type="entry name" value="PA14"/>
    <property type="match status" value="1"/>
</dbReference>
<dbReference type="PROSITE" id="PS51123">
    <property type="entry name" value="OMPA_2"/>
    <property type="match status" value="1"/>
</dbReference>
<dbReference type="Gene3D" id="3.90.182.10">
    <property type="entry name" value="Toxin - Anthrax Protective Antigen,domain 1"/>
    <property type="match status" value="1"/>
</dbReference>
<evidence type="ECO:0000256" key="3">
    <source>
        <dbReference type="ARBA" id="ARBA00023237"/>
    </source>
</evidence>
<dbReference type="PANTHER" id="PTHR30329">
    <property type="entry name" value="STATOR ELEMENT OF FLAGELLAR MOTOR COMPLEX"/>
    <property type="match status" value="1"/>
</dbReference>
<protein>
    <submittedName>
        <fullName evidence="8">OmpA family protein</fullName>
    </submittedName>
</protein>
<reference evidence="8 9" key="1">
    <citation type="submission" date="2020-05" db="EMBL/GenBank/DDBJ databases">
        <title>Hymenobacter terrestris sp. nov. and Hymenobacter lapidiphilus sp. nov., isolated from regoliths in Antarctica.</title>
        <authorList>
            <person name="Sedlacek I."/>
            <person name="Pantucek R."/>
            <person name="Zeman M."/>
            <person name="Holochova P."/>
            <person name="Kralova S."/>
            <person name="Stankova E."/>
            <person name="Sedo O."/>
            <person name="Micenkova L."/>
            <person name="Svec P."/>
            <person name="Gupta V."/>
            <person name="Sood U."/>
            <person name="Korpole U.S."/>
            <person name="Lal R."/>
        </authorList>
    </citation>
    <scope>NUCLEOTIDE SEQUENCE [LARGE SCALE GENOMIC DNA]</scope>
    <source>
        <strain evidence="8 9">P5252</strain>
    </source>
</reference>
<name>A0ABX2PZZ0_9BACT</name>
<feature type="signal peptide" evidence="5">
    <location>
        <begin position="1"/>
        <end position="23"/>
    </location>
</feature>
<dbReference type="Gene3D" id="3.30.1330.60">
    <property type="entry name" value="OmpA-like domain"/>
    <property type="match status" value="1"/>
</dbReference>
<dbReference type="Proteomes" id="UP000626554">
    <property type="component" value="Unassembled WGS sequence"/>
</dbReference>
<evidence type="ECO:0000256" key="2">
    <source>
        <dbReference type="ARBA" id="ARBA00023136"/>
    </source>
</evidence>